<dbReference type="Gene3D" id="3.30.1150.10">
    <property type="match status" value="1"/>
</dbReference>
<reference evidence="2 3" key="1">
    <citation type="submission" date="2023-05" db="EMBL/GenBank/DDBJ databases">
        <title>Flavobacterium sedimenti sp. nov., isolated from the sediment.</title>
        <authorList>
            <person name="Wu N."/>
        </authorList>
    </citation>
    <scope>NUCLEOTIDE SEQUENCE [LARGE SCALE GENOMIC DNA]</scope>
    <source>
        <strain evidence="2 3">YZ-48</strain>
    </source>
</reference>
<name>A0ABT6XQD8_9FLAO</name>
<evidence type="ECO:0000313" key="3">
    <source>
        <dbReference type="Proteomes" id="UP001230035"/>
    </source>
</evidence>
<feature type="domain" description="TonB C-terminal" evidence="1">
    <location>
        <begin position="28"/>
        <end position="94"/>
    </location>
</feature>
<gene>
    <name evidence="2" type="ORF">QHT84_05570</name>
</gene>
<comment type="caution">
    <text evidence="2">The sequence shown here is derived from an EMBL/GenBank/DDBJ whole genome shotgun (WGS) entry which is preliminary data.</text>
</comment>
<proteinExistence type="predicted"/>
<dbReference type="EMBL" id="JASGBP010000002">
    <property type="protein sequence ID" value="MDI9256879.1"/>
    <property type="molecule type" value="Genomic_DNA"/>
</dbReference>
<organism evidence="2 3">
    <name type="scientific">Flavobacterium sedimenticola</name>
    <dbReference type="NCBI Taxonomy" id="3043286"/>
    <lineage>
        <taxon>Bacteria</taxon>
        <taxon>Pseudomonadati</taxon>
        <taxon>Bacteroidota</taxon>
        <taxon>Flavobacteriia</taxon>
        <taxon>Flavobacteriales</taxon>
        <taxon>Flavobacteriaceae</taxon>
        <taxon>Flavobacterium</taxon>
    </lineage>
</organism>
<evidence type="ECO:0000313" key="2">
    <source>
        <dbReference type="EMBL" id="MDI9256879.1"/>
    </source>
</evidence>
<dbReference type="SUPFAM" id="SSF74653">
    <property type="entry name" value="TolA/TonB C-terminal domain"/>
    <property type="match status" value="1"/>
</dbReference>
<keyword evidence="3" id="KW-1185">Reference proteome</keyword>
<evidence type="ECO:0000259" key="1">
    <source>
        <dbReference type="Pfam" id="PF03544"/>
    </source>
</evidence>
<dbReference type="Proteomes" id="UP001230035">
    <property type="component" value="Unassembled WGS sequence"/>
</dbReference>
<sequence length="99" mass="10905">MKAIFPGGEEMFKKYISSNIRLPEMSDKVSGEIRMQFTVGIDGNLTDIKLVKNNLGNLGQEIAIEATKVLKSCPKWIPANRNGIPISMTSEIPLKIGID</sequence>
<accession>A0ABT6XQD8</accession>
<protein>
    <recommendedName>
        <fullName evidence="1">TonB C-terminal domain-containing protein</fullName>
    </recommendedName>
</protein>
<dbReference type="RefSeq" id="WP_283238564.1">
    <property type="nucleotide sequence ID" value="NZ_JASGBP010000002.1"/>
</dbReference>
<dbReference type="InterPro" id="IPR037682">
    <property type="entry name" value="TonB_C"/>
</dbReference>
<dbReference type="Pfam" id="PF03544">
    <property type="entry name" value="TonB_C"/>
    <property type="match status" value="1"/>
</dbReference>